<gene>
    <name evidence="1" type="ORF">Tco_0938210</name>
</gene>
<organism evidence="1 2">
    <name type="scientific">Tanacetum coccineum</name>
    <dbReference type="NCBI Taxonomy" id="301880"/>
    <lineage>
        <taxon>Eukaryota</taxon>
        <taxon>Viridiplantae</taxon>
        <taxon>Streptophyta</taxon>
        <taxon>Embryophyta</taxon>
        <taxon>Tracheophyta</taxon>
        <taxon>Spermatophyta</taxon>
        <taxon>Magnoliopsida</taxon>
        <taxon>eudicotyledons</taxon>
        <taxon>Gunneridae</taxon>
        <taxon>Pentapetalae</taxon>
        <taxon>asterids</taxon>
        <taxon>campanulids</taxon>
        <taxon>Asterales</taxon>
        <taxon>Asteraceae</taxon>
        <taxon>Asteroideae</taxon>
        <taxon>Anthemideae</taxon>
        <taxon>Anthemidinae</taxon>
        <taxon>Tanacetum</taxon>
    </lineage>
</organism>
<proteinExistence type="predicted"/>
<evidence type="ECO:0000313" key="2">
    <source>
        <dbReference type="Proteomes" id="UP001151760"/>
    </source>
</evidence>
<dbReference type="Proteomes" id="UP001151760">
    <property type="component" value="Unassembled WGS sequence"/>
</dbReference>
<protein>
    <submittedName>
        <fullName evidence="1">Uncharacterized protein</fullName>
    </submittedName>
</protein>
<comment type="caution">
    <text evidence="1">The sequence shown here is derived from an EMBL/GenBank/DDBJ whole genome shotgun (WGS) entry which is preliminary data.</text>
</comment>
<sequence>MMFKVNTEWKLQEEIFNGKDDDAKEIWEAIRTRFSGNENSKKMQKAVFKQQLEAFKISSSEGLENGYDRCPTITFISGSSGAEESTARMQINKIPADFADELAIPSFKKSEDGTANTDGKKKRAHSINIKKLRSKDESDGHADNRYGSVNWGGNIPKVEETIHATYASSSKQMSKCRLSWILSSDQSVDPPLRIPETIPKYQRCKATPKDNRKNWNAMMEKNKGQKMAREAEVKKQRVFNTGNGVAKPVWTNANRVNHSNKFLPRSVQLNAGSSTKDHDKPNVKGVGIDSMSDIDYLTDSKNYILVSLENQAKPHAGTSKVTNSAGTSQTLSFNASEEKDEDVELIVVPSTVRNTEEIAESRKSSTNSKKEEILTELQQEKKASIQLTLQKETPKF</sequence>
<reference evidence="1" key="1">
    <citation type="journal article" date="2022" name="Int. J. Mol. Sci.">
        <title>Draft Genome of Tanacetum Coccineum: Genomic Comparison of Closely Related Tanacetum-Family Plants.</title>
        <authorList>
            <person name="Yamashiro T."/>
            <person name="Shiraishi A."/>
            <person name="Nakayama K."/>
            <person name="Satake H."/>
        </authorList>
    </citation>
    <scope>NUCLEOTIDE SEQUENCE</scope>
</reference>
<dbReference type="EMBL" id="BQNB010015296">
    <property type="protein sequence ID" value="GJT38345.1"/>
    <property type="molecule type" value="Genomic_DNA"/>
</dbReference>
<accession>A0ABQ5DGG1</accession>
<keyword evidence="2" id="KW-1185">Reference proteome</keyword>
<reference evidence="1" key="2">
    <citation type="submission" date="2022-01" db="EMBL/GenBank/DDBJ databases">
        <authorList>
            <person name="Yamashiro T."/>
            <person name="Shiraishi A."/>
            <person name="Satake H."/>
            <person name="Nakayama K."/>
        </authorList>
    </citation>
    <scope>NUCLEOTIDE SEQUENCE</scope>
</reference>
<evidence type="ECO:0000313" key="1">
    <source>
        <dbReference type="EMBL" id="GJT38345.1"/>
    </source>
</evidence>
<name>A0ABQ5DGG1_9ASTR</name>